<dbReference type="EMBL" id="LSSM01000544">
    <property type="protein sequence ID" value="OMJ28575.1"/>
    <property type="molecule type" value="Genomic_DNA"/>
</dbReference>
<evidence type="ECO:0000256" key="1">
    <source>
        <dbReference type="ARBA" id="ARBA00004123"/>
    </source>
</evidence>
<gene>
    <name evidence="3" type="ORF">AYI69_g1949</name>
</gene>
<dbReference type="AlphaFoldDB" id="A0A1R1YP14"/>
<comment type="subcellular location">
    <subcellularLocation>
        <location evidence="1">Nucleus</location>
    </subcellularLocation>
</comment>
<protein>
    <submittedName>
        <fullName evidence="3">Uncharacterized protein</fullName>
    </submittedName>
</protein>
<dbReference type="PANTHER" id="PTHR46527:SF1">
    <property type="entry name" value="NUCLEOPORIN NUP42"/>
    <property type="match status" value="1"/>
</dbReference>
<dbReference type="InterPro" id="IPR051767">
    <property type="entry name" value="Nucleoporin_NUP42"/>
</dbReference>
<accession>A0A1R1YP14</accession>
<reference evidence="4" key="1">
    <citation type="submission" date="2017-01" db="EMBL/GenBank/DDBJ databases">
        <authorList>
            <person name="Wang Y."/>
            <person name="White M."/>
            <person name="Kvist S."/>
            <person name="Moncalvo J.-M."/>
        </authorList>
    </citation>
    <scope>NUCLEOTIDE SEQUENCE [LARGE SCALE GENOMIC DNA]</scope>
    <source>
        <strain evidence="4">ID-206-W2</strain>
    </source>
</reference>
<evidence type="ECO:0000313" key="4">
    <source>
        <dbReference type="Proteomes" id="UP000187429"/>
    </source>
</evidence>
<proteinExistence type="predicted"/>
<evidence type="ECO:0000256" key="2">
    <source>
        <dbReference type="ARBA" id="ARBA00023242"/>
    </source>
</evidence>
<sequence>MKFQEDLINDLESFPPWRYSCYGYNDTTPLIISGTDVSFEELRCRYYQSVILNDIEYYNEFVSQAEANISTKIHEIVQNPKLAADNINMQIRSATIEEPSSASAFSGSVNRIGASIAPASSFGASKSAFGSSITASAFSSTPAANSMSVQQGFGASTAPAAIAANNPASSGFSFASAFQSPQAAAPAAAFQASGFGDASQTTFRNSASSAFGNSASTAFGNSASTAFGNSASSAFGNSAGSAFGMAINSQQSAFGQPSLPGSGQVQTKTSAFGAASSNTPTKFPSSGFGTSGFGVSSSQPSGLASGASSAFASNSSFFQQQTKKTIFSKTVINGVYENHNQFGPSADIIKQCVCGQSSDGLPSDADILAYKQPEFELNCVPEFPPPYELIAPN</sequence>
<name>A0A1R1YP14_9FUNG</name>
<organism evidence="3 4">
    <name type="scientific">Smittium culicis</name>
    <dbReference type="NCBI Taxonomy" id="133412"/>
    <lineage>
        <taxon>Eukaryota</taxon>
        <taxon>Fungi</taxon>
        <taxon>Fungi incertae sedis</taxon>
        <taxon>Zoopagomycota</taxon>
        <taxon>Kickxellomycotina</taxon>
        <taxon>Harpellomycetes</taxon>
        <taxon>Harpellales</taxon>
        <taxon>Legeriomycetaceae</taxon>
        <taxon>Smittium</taxon>
    </lineage>
</organism>
<dbReference type="OrthoDB" id="20729at2759"/>
<dbReference type="PANTHER" id="PTHR46527">
    <property type="entry name" value="NUCLEOPORIN-LIKE PROTEIN 2"/>
    <property type="match status" value="1"/>
</dbReference>
<keyword evidence="2" id="KW-0539">Nucleus</keyword>
<comment type="caution">
    <text evidence="3">The sequence shown here is derived from an EMBL/GenBank/DDBJ whole genome shotgun (WGS) entry which is preliminary data.</text>
</comment>
<evidence type="ECO:0000313" key="3">
    <source>
        <dbReference type="EMBL" id="OMJ28575.1"/>
    </source>
</evidence>
<keyword evidence="4" id="KW-1185">Reference proteome</keyword>
<dbReference type="Proteomes" id="UP000187429">
    <property type="component" value="Unassembled WGS sequence"/>
</dbReference>
<dbReference type="GO" id="GO:0005634">
    <property type="term" value="C:nucleus"/>
    <property type="evidence" value="ECO:0007669"/>
    <property type="project" value="UniProtKB-SubCell"/>
</dbReference>